<accession>A0A2H9VPT7</accession>
<dbReference type="AlphaFoldDB" id="A0A2H9VPT7"/>
<dbReference type="Proteomes" id="UP000242687">
    <property type="component" value="Unassembled WGS sequence"/>
</dbReference>
<organism evidence="1 2">
    <name type="scientific">Mucilaginibacter auburnensis</name>
    <dbReference type="NCBI Taxonomy" id="1457233"/>
    <lineage>
        <taxon>Bacteria</taxon>
        <taxon>Pseudomonadati</taxon>
        <taxon>Bacteroidota</taxon>
        <taxon>Sphingobacteriia</taxon>
        <taxon>Sphingobacteriales</taxon>
        <taxon>Sphingobacteriaceae</taxon>
        <taxon>Mucilaginibacter</taxon>
    </lineage>
</organism>
<gene>
    <name evidence="1" type="ORF">CLV57_3497</name>
</gene>
<protein>
    <submittedName>
        <fullName evidence="1">Uncharacterized protein</fullName>
    </submittedName>
</protein>
<name>A0A2H9VPT7_9SPHI</name>
<proteinExistence type="predicted"/>
<reference evidence="1 2" key="1">
    <citation type="submission" date="2017-11" db="EMBL/GenBank/DDBJ databases">
        <title>Genomic Encyclopedia of Archaeal and Bacterial Type Strains, Phase II (KMG-II): From Individual Species to Whole Genera.</title>
        <authorList>
            <person name="Goeker M."/>
        </authorList>
    </citation>
    <scope>NUCLEOTIDE SEQUENCE [LARGE SCALE GENOMIC DNA]</scope>
    <source>
        <strain evidence="1 2">DSM 28175</strain>
    </source>
</reference>
<dbReference type="EMBL" id="PGFJ01000002">
    <property type="protein sequence ID" value="PJJ80347.1"/>
    <property type="molecule type" value="Genomic_DNA"/>
</dbReference>
<comment type="caution">
    <text evidence="1">The sequence shown here is derived from an EMBL/GenBank/DDBJ whole genome shotgun (WGS) entry which is preliminary data.</text>
</comment>
<keyword evidence="2" id="KW-1185">Reference proteome</keyword>
<evidence type="ECO:0000313" key="1">
    <source>
        <dbReference type="EMBL" id="PJJ80347.1"/>
    </source>
</evidence>
<evidence type="ECO:0000313" key="2">
    <source>
        <dbReference type="Proteomes" id="UP000242687"/>
    </source>
</evidence>
<sequence length="512" mass="57770">MFSYGFFYFCRYIKKSTLIMKLPFLFLAFLIVFYSANAQQKNPPVVENFAKRITNSEAMVFDEHLNVIGLQTDDDKYDVVGVDENMQSLWKIALDANTLWIKKFKSKVLVLASLTNKSKAVGDVTYTAYMIDPATGKIAGNKVVYHATNEFVQQPQIFTGNGDFFKLAVRTTTRKENTGVWADMFKSGGKIAKEWNQTADLRIISYNEKLDTINTLKPVTTNGLFLSLTVNKNQDVFIGWFNGPSMEIYKYDAGQTKPSNFMAVPVDFKSGQNSIVANTLFLRPSENKNIINLALLYNNEKGFPQLGIGRMDFSNNQKKFVTQVFDKATLNAFKKSFQPVNKDLDNVDFGLPEAMTIQHIEEVNGNIVAAVAANWFQTSSRGITVHITSSVIINSYDQNLNLKFQQVLPTTGFHVSDVLTVAFHVRKNELDVLANTKNGMASNACAYAALDLNTGKWVKMYKLSKKKIPAFAYSRGSSALWYADRFVVPYFSLVTYSYVKNNIDLQSNFYLD</sequence>